<protein>
    <submittedName>
        <fullName evidence="2">Uncharacterized protein</fullName>
    </submittedName>
</protein>
<dbReference type="EMBL" id="OV170223">
    <property type="protein sequence ID" value="CAH0721848.1"/>
    <property type="molecule type" value="Genomic_DNA"/>
</dbReference>
<feature type="region of interest" description="Disordered" evidence="1">
    <location>
        <begin position="14"/>
        <end position="39"/>
    </location>
</feature>
<dbReference type="AlphaFoldDB" id="A0A8J9UKJ3"/>
<evidence type="ECO:0000256" key="1">
    <source>
        <dbReference type="SAM" id="MobiDB-lite"/>
    </source>
</evidence>
<dbReference type="OrthoDB" id="10310535at2759"/>
<organism evidence="2 3">
    <name type="scientific">Brenthis ino</name>
    <name type="common">lesser marbled fritillary</name>
    <dbReference type="NCBI Taxonomy" id="405034"/>
    <lineage>
        <taxon>Eukaryota</taxon>
        <taxon>Metazoa</taxon>
        <taxon>Ecdysozoa</taxon>
        <taxon>Arthropoda</taxon>
        <taxon>Hexapoda</taxon>
        <taxon>Insecta</taxon>
        <taxon>Pterygota</taxon>
        <taxon>Neoptera</taxon>
        <taxon>Endopterygota</taxon>
        <taxon>Lepidoptera</taxon>
        <taxon>Glossata</taxon>
        <taxon>Ditrysia</taxon>
        <taxon>Papilionoidea</taxon>
        <taxon>Nymphalidae</taxon>
        <taxon>Heliconiinae</taxon>
        <taxon>Argynnini</taxon>
        <taxon>Brenthis</taxon>
    </lineage>
</organism>
<keyword evidence="3" id="KW-1185">Reference proteome</keyword>
<evidence type="ECO:0000313" key="2">
    <source>
        <dbReference type="EMBL" id="CAH0721848.1"/>
    </source>
</evidence>
<accession>A0A8J9UKJ3</accession>
<feature type="non-terminal residue" evidence="2">
    <location>
        <position position="113"/>
    </location>
</feature>
<gene>
    <name evidence="2" type="ORF">BINO364_LOCUS7891</name>
</gene>
<evidence type="ECO:0000313" key="3">
    <source>
        <dbReference type="Proteomes" id="UP000838878"/>
    </source>
</evidence>
<proteinExistence type="predicted"/>
<reference evidence="2" key="1">
    <citation type="submission" date="2021-12" db="EMBL/GenBank/DDBJ databases">
        <authorList>
            <person name="Martin H S."/>
        </authorList>
    </citation>
    <scope>NUCLEOTIDE SEQUENCE</scope>
</reference>
<name>A0A8J9UKJ3_9NEOP</name>
<sequence length="113" mass="13394">MWSYWKAKFGAQTKYKRKTRSPTYDSGLEYDEPTDHSDSGFDLYENNKYPQSLTGLFGSSFFYNPANALYCYKGSKKPIHRRQYKPLDYDYEYIGLFNSRWGHISKPPPEFRG</sequence>
<dbReference type="Proteomes" id="UP000838878">
    <property type="component" value="Chromosome 3"/>
</dbReference>